<comment type="caution">
    <text evidence="2">The sequence shown here is derived from an EMBL/GenBank/DDBJ whole genome shotgun (WGS) entry which is preliminary data.</text>
</comment>
<reference evidence="2" key="1">
    <citation type="submission" date="2020-04" db="EMBL/GenBank/DDBJ databases">
        <title>Analysis of mating type loci in Filobasidium floriforme.</title>
        <authorList>
            <person name="Nowrousian M."/>
        </authorList>
    </citation>
    <scope>NUCLEOTIDE SEQUENCE</scope>
    <source>
        <strain evidence="2">CBS 6242</strain>
    </source>
</reference>
<evidence type="ECO:0000259" key="1">
    <source>
        <dbReference type="Pfam" id="PF06911"/>
    </source>
</evidence>
<keyword evidence="3" id="KW-1185">Reference proteome</keyword>
<sequence length="361" mass="37689">MSAPVVLLSIPSVRLVHIPSPGQEITLASGELSLTELPTEVGQGNALKALALSVDHATFPITAKAPISPTETNHAHPSYVFRPAGLEAATNPEKSIGGLGKVKIVFAESKNPGEYEAAEALSRAFEATLREHKVWKDHGYYDEEDEVDREHPEGASYGTTIADTLTSYARMFSNKVAQLTDSHVENSAPLRPTQPGDSVKALAHSSEGFTNRLAEVTTSVATTITNVVHDSAKYVGEMAHQTAQDVDQKYGSGGHPGPVRQQVNETALGVKEMGKAAYDDAAIAGQGLKEAAKTTGSSISTNMHKGIAHDLGPESDKVAQDIGQSSANLATAGGDIALSTTGYVHGFNAATGAGQGLAGEK</sequence>
<evidence type="ECO:0000313" key="2">
    <source>
        <dbReference type="EMBL" id="KAG7562793.1"/>
    </source>
</evidence>
<dbReference type="Proteomes" id="UP000812966">
    <property type="component" value="Unassembled WGS sequence"/>
</dbReference>
<name>A0A8K0JP07_9TREE</name>
<accession>A0A8K0JP07</accession>
<dbReference type="EMBL" id="JABELV010000025">
    <property type="protein sequence ID" value="KAG7562793.1"/>
    <property type="molecule type" value="Genomic_DNA"/>
</dbReference>
<evidence type="ECO:0000313" key="3">
    <source>
        <dbReference type="Proteomes" id="UP000812966"/>
    </source>
</evidence>
<dbReference type="InterPro" id="IPR009686">
    <property type="entry name" value="Senescence/spartin_C"/>
</dbReference>
<feature type="domain" description="Senescence" evidence="1">
    <location>
        <begin position="157"/>
        <end position="334"/>
    </location>
</feature>
<dbReference type="Pfam" id="PF06911">
    <property type="entry name" value="Senescence"/>
    <property type="match status" value="1"/>
</dbReference>
<proteinExistence type="predicted"/>
<gene>
    <name evidence="2" type="ORF">FFLO_01748</name>
</gene>
<protein>
    <recommendedName>
        <fullName evidence="1">Senescence domain-containing protein</fullName>
    </recommendedName>
</protein>
<dbReference type="AlphaFoldDB" id="A0A8K0JP07"/>
<organism evidence="2 3">
    <name type="scientific">Filobasidium floriforme</name>
    <dbReference type="NCBI Taxonomy" id="5210"/>
    <lineage>
        <taxon>Eukaryota</taxon>
        <taxon>Fungi</taxon>
        <taxon>Dikarya</taxon>
        <taxon>Basidiomycota</taxon>
        <taxon>Agaricomycotina</taxon>
        <taxon>Tremellomycetes</taxon>
        <taxon>Filobasidiales</taxon>
        <taxon>Filobasidiaceae</taxon>
        <taxon>Filobasidium</taxon>
    </lineage>
</organism>